<dbReference type="Proteomes" id="UP000677054">
    <property type="component" value="Unassembled WGS sequence"/>
</dbReference>
<dbReference type="EMBL" id="CAJPEV010000857">
    <property type="protein sequence ID" value="CAG0889136.1"/>
    <property type="molecule type" value="Genomic_DNA"/>
</dbReference>
<keyword evidence="2" id="KW-1185">Reference proteome</keyword>
<evidence type="ECO:0000313" key="2">
    <source>
        <dbReference type="Proteomes" id="UP000677054"/>
    </source>
</evidence>
<dbReference type="EMBL" id="LR900374">
    <property type="protein sequence ID" value="CAD7245462.1"/>
    <property type="molecule type" value="Genomic_DNA"/>
</dbReference>
<organism evidence="1">
    <name type="scientific">Darwinula stevensoni</name>
    <dbReference type="NCBI Taxonomy" id="69355"/>
    <lineage>
        <taxon>Eukaryota</taxon>
        <taxon>Metazoa</taxon>
        <taxon>Ecdysozoa</taxon>
        <taxon>Arthropoda</taxon>
        <taxon>Crustacea</taxon>
        <taxon>Oligostraca</taxon>
        <taxon>Ostracoda</taxon>
        <taxon>Podocopa</taxon>
        <taxon>Podocopida</taxon>
        <taxon>Darwinulocopina</taxon>
        <taxon>Darwinuloidea</taxon>
        <taxon>Darwinulidae</taxon>
        <taxon>Darwinula</taxon>
    </lineage>
</organism>
<accession>A0A7R8XDZ1</accession>
<protein>
    <submittedName>
        <fullName evidence="1">Uncharacterized protein</fullName>
    </submittedName>
</protein>
<proteinExistence type="predicted"/>
<sequence>MGKSRYSELPRSRNTLRSIQAAGDVCRGGTISQYFASVLCPSCETRITTPGMLCMNCRAQPDTAALSITFKISNSEDKYQAIMEEAAHRDLLQIPILNKLIKDLSF</sequence>
<name>A0A7R8XDZ1_9CRUS</name>
<reference evidence="1" key="1">
    <citation type="submission" date="2020-11" db="EMBL/GenBank/DDBJ databases">
        <authorList>
            <person name="Tran Van P."/>
        </authorList>
    </citation>
    <scope>NUCLEOTIDE SEQUENCE</scope>
</reference>
<dbReference type="AlphaFoldDB" id="A0A7R8XDZ1"/>
<gene>
    <name evidence="1" type="ORF">DSTB1V02_LOCUS5335</name>
</gene>
<evidence type="ECO:0000313" key="1">
    <source>
        <dbReference type="EMBL" id="CAD7245462.1"/>
    </source>
</evidence>